<keyword evidence="2" id="KW-1185">Reference proteome</keyword>
<dbReference type="GO" id="GO:0043130">
    <property type="term" value="F:ubiquitin binding"/>
    <property type="evidence" value="ECO:0007669"/>
    <property type="project" value="TreeGrafter"/>
</dbReference>
<dbReference type="PANTHER" id="PTHR24209:SF25">
    <property type="entry name" value="PROTEIN DA1-RELATED 1"/>
    <property type="match status" value="1"/>
</dbReference>
<dbReference type="Pfam" id="PF23625">
    <property type="entry name" value="UIM_2"/>
    <property type="match status" value="2"/>
</dbReference>
<protein>
    <submittedName>
        <fullName evidence="1">Uncharacterized protein</fullName>
    </submittedName>
</protein>
<dbReference type="Proteomes" id="UP001188597">
    <property type="component" value="Unassembled WGS sequence"/>
</dbReference>
<proteinExistence type="predicted"/>
<sequence>MGWLTKIFKGSSHKISEGQYHSKHDDEKIWEGPTTSVVTNPASVSCDITSRSALVDAWSDFENEDIDRAIALSLSEDDQKGKKVIEIESHLEEDEQLAKALQESLNMDSPPQYNHGSLFPHPFFYPSGYR</sequence>
<dbReference type="PROSITE" id="PS50330">
    <property type="entry name" value="UIM"/>
    <property type="match status" value="1"/>
</dbReference>
<evidence type="ECO:0000313" key="1">
    <source>
        <dbReference type="EMBL" id="KAK2996111.1"/>
    </source>
</evidence>
<dbReference type="PANTHER" id="PTHR24209">
    <property type="entry name" value="PROTEIN DA1-RELATED 2"/>
    <property type="match status" value="1"/>
</dbReference>
<organism evidence="1 2">
    <name type="scientific">Escallonia herrerae</name>
    <dbReference type="NCBI Taxonomy" id="1293975"/>
    <lineage>
        <taxon>Eukaryota</taxon>
        <taxon>Viridiplantae</taxon>
        <taxon>Streptophyta</taxon>
        <taxon>Embryophyta</taxon>
        <taxon>Tracheophyta</taxon>
        <taxon>Spermatophyta</taxon>
        <taxon>Magnoliopsida</taxon>
        <taxon>eudicotyledons</taxon>
        <taxon>Gunneridae</taxon>
        <taxon>Pentapetalae</taxon>
        <taxon>asterids</taxon>
        <taxon>campanulids</taxon>
        <taxon>Escalloniales</taxon>
        <taxon>Escalloniaceae</taxon>
        <taxon>Escallonia</taxon>
    </lineage>
</organism>
<evidence type="ECO:0000313" key="2">
    <source>
        <dbReference type="Proteomes" id="UP001188597"/>
    </source>
</evidence>
<name>A0AA88S4W7_9ASTE</name>
<dbReference type="InterPro" id="IPR003903">
    <property type="entry name" value="UIM_dom"/>
</dbReference>
<reference evidence="1" key="1">
    <citation type="submission" date="2022-12" db="EMBL/GenBank/DDBJ databases">
        <title>Draft genome assemblies for two species of Escallonia (Escalloniales).</title>
        <authorList>
            <person name="Chanderbali A."/>
            <person name="Dervinis C."/>
            <person name="Anghel I."/>
            <person name="Soltis D."/>
            <person name="Soltis P."/>
            <person name="Zapata F."/>
        </authorList>
    </citation>
    <scope>NUCLEOTIDE SEQUENCE</scope>
    <source>
        <strain evidence="1">UCBG64.0493</strain>
        <tissue evidence="1">Leaf</tissue>
    </source>
</reference>
<accession>A0AA88S4W7</accession>
<dbReference type="SMART" id="SM00726">
    <property type="entry name" value="UIM"/>
    <property type="match status" value="2"/>
</dbReference>
<dbReference type="InterPro" id="IPR045218">
    <property type="entry name" value="DA1-like"/>
</dbReference>
<comment type="caution">
    <text evidence="1">The sequence shown here is derived from an EMBL/GenBank/DDBJ whole genome shotgun (WGS) entry which is preliminary data.</text>
</comment>
<dbReference type="EMBL" id="JAVXUP010005543">
    <property type="protein sequence ID" value="KAK2996111.1"/>
    <property type="molecule type" value="Genomic_DNA"/>
</dbReference>
<dbReference type="AlphaFoldDB" id="A0AA88S4W7"/>
<gene>
    <name evidence="1" type="ORF">RJ639_029447</name>
</gene>